<dbReference type="EMBL" id="BNJK01000001">
    <property type="protein sequence ID" value="GHO96691.1"/>
    <property type="molecule type" value="Genomic_DNA"/>
</dbReference>
<dbReference type="CDD" id="cd08152">
    <property type="entry name" value="y4iL_like"/>
    <property type="match status" value="1"/>
</dbReference>
<dbReference type="InterPro" id="IPR020835">
    <property type="entry name" value="Catalase_sf"/>
</dbReference>
<dbReference type="Gene3D" id="2.40.180.10">
    <property type="entry name" value="Catalase core domain"/>
    <property type="match status" value="1"/>
</dbReference>
<accession>A0A8J3IUZ8</accession>
<evidence type="ECO:0000313" key="1">
    <source>
        <dbReference type="EMBL" id="GHO96691.1"/>
    </source>
</evidence>
<reference evidence="1" key="1">
    <citation type="submission" date="2020-10" db="EMBL/GenBank/DDBJ databases">
        <title>Taxonomic study of unclassified bacteria belonging to the class Ktedonobacteria.</title>
        <authorList>
            <person name="Yabe S."/>
            <person name="Wang C.M."/>
            <person name="Zheng Y."/>
            <person name="Sakai Y."/>
            <person name="Cavaletti L."/>
            <person name="Monciardini P."/>
            <person name="Donadio S."/>
        </authorList>
    </citation>
    <scope>NUCLEOTIDE SEQUENCE</scope>
    <source>
        <strain evidence="1">ID150040</strain>
    </source>
</reference>
<sequence>MRIKKLINDLFLALFYFERRIDPYYRATLDKIFRKPISTLVQALINIKRKDEHLRIGEERLLPNEQAITEGIIEQMSLFLKKHYEHSFVLRAGNTKTYGVVRGEFEVLPDLADHLRQGVFKYPRTYPAWVRFAGPGPLAPPDIKDNGVLSIGIKLMGIEGEKLLEDEKWTQDFTGISAPTFTTPNIVENLKLQKESLAGTPLFYFINPFDSHFLDAIMQGLYAKTQSNPLEAQYYSCVAYLFGDGQAVHYTMKPGSHETTKIPRNPSANYLREAMANTLCTHEVCFDFMIQFQTDAFRMPIEDASVEWPERLSPFIPVARLRLPVQRFDSASQLVFAENLSYNPWHCIAEHRPLGNQNRARRAIYYQLSGLRMKMNKETRIEPDGTEVFDDE</sequence>
<dbReference type="PANTHER" id="PTHR36195">
    <property type="entry name" value="DOMAIN PROTEIN, PUTATIVE (AFU_ORTHOLOGUE AFUA_5G01990)-RELATED-RELATED"/>
    <property type="match status" value="1"/>
</dbReference>
<dbReference type="GO" id="GO:0020037">
    <property type="term" value="F:heme binding"/>
    <property type="evidence" value="ECO:0007669"/>
    <property type="project" value="InterPro"/>
</dbReference>
<comment type="caution">
    <text evidence="1">The sequence shown here is derived from an EMBL/GenBank/DDBJ whole genome shotgun (WGS) entry which is preliminary data.</text>
</comment>
<dbReference type="Proteomes" id="UP000597444">
    <property type="component" value="Unassembled WGS sequence"/>
</dbReference>
<protein>
    <recommendedName>
        <fullName evidence="3">Catalase</fullName>
    </recommendedName>
</protein>
<dbReference type="PANTHER" id="PTHR36195:SF4">
    <property type="entry name" value="DOMAIN PROTEIN, PUTATIVE (AFU_ORTHOLOGUE AFUA_5G01990)-RELATED"/>
    <property type="match status" value="1"/>
</dbReference>
<name>A0A8J3IUZ8_9CHLR</name>
<dbReference type="SUPFAM" id="SSF56634">
    <property type="entry name" value="Heme-dependent catalase-like"/>
    <property type="match status" value="1"/>
</dbReference>
<evidence type="ECO:0008006" key="3">
    <source>
        <dbReference type="Google" id="ProtNLM"/>
    </source>
</evidence>
<evidence type="ECO:0000313" key="2">
    <source>
        <dbReference type="Proteomes" id="UP000597444"/>
    </source>
</evidence>
<keyword evidence="2" id="KW-1185">Reference proteome</keyword>
<dbReference type="RefSeq" id="WP_220207297.1">
    <property type="nucleotide sequence ID" value="NZ_BNJK01000001.1"/>
</dbReference>
<organism evidence="1 2">
    <name type="scientific">Reticulibacter mediterranei</name>
    <dbReference type="NCBI Taxonomy" id="2778369"/>
    <lineage>
        <taxon>Bacteria</taxon>
        <taxon>Bacillati</taxon>
        <taxon>Chloroflexota</taxon>
        <taxon>Ktedonobacteria</taxon>
        <taxon>Ktedonobacterales</taxon>
        <taxon>Reticulibacteraceae</taxon>
        <taxon>Reticulibacter</taxon>
    </lineage>
</organism>
<dbReference type="AlphaFoldDB" id="A0A8J3IUZ8"/>
<proteinExistence type="predicted"/>
<gene>
    <name evidence="1" type="ORF">KSF_067390</name>
</gene>